<dbReference type="SMART" id="SM00826">
    <property type="entry name" value="PKS_DH"/>
    <property type="match status" value="1"/>
</dbReference>
<dbReference type="Pfam" id="PF02801">
    <property type="entry name" value="Ketoacyl-synt_C"/>
    <property type="match status" value="1"/>
</dbReference>
<dbReference type="SMART" id="SM00829">
    <property type="entry name" value="PKS_ER"/>
    <property type="match status" value="1"/>
</dbReference>
<dbReference type="InterPro" id="IPR016039">
    <property type="entry name" value="Thiolase-like"/>
</dbReference>
<dbReference type="SUPFAM" id="SSF52151">
    <property type="entry name" value="FabD/lysophospholipase-like"/>
    <property type="match status" value="1"/>
</dbReference>
<dbReference type="Pfam" id="PF13602">
    <property type="entry name" value="ADH_zinc_N_2"/>
    <property type="match status" value="1"/>
</dbReference>
<dbReference type="InterPro" id="IPR016035">
    <property type="entry name" value="Acyl_Trfase/lysoPLipase"/>
</dbReference>
<dbReference type="InterPro" id="IPR013217">
    <property type="entry name" value="Methyltransf_12"/>
</dbReference>
<feature type="active site" description="Proton acceptor; for dehydratase activity" evidence="5">
    <location>
        <position position="877"/>
    </location>
</feature>
<dbReference type="SMART" id="SM00825">
    <property type="entry name" value="PKS_KS"/>
    <property type="match status" value="1"/>
</dbReference>
<dbReference type="InterPro" id="IPR014030">
    <property type="entry name" value="Ketoacyl_synth_N"/>
</dbReference>
<dbReference type="SUPFAM" id="SSF50129">
    <property type="entry name" value="GroES-like"/>
    <property type="match status" value="1"/>
</dbReference>
<dbReference type="RefSeq" id="XP_020427597.1">
    <property type="nucleotide sequence ID" value="XM_020581727.1"/>
</dbReference>
<dbReference type="InterPro" id="IPR020843">
    <property type="entry name" value="ER"/>
</dbReference>
<evidence type="ECO:0000256" key="4">
    <source>
        <dbReference type="ARBA" id="ARBA00022679"/>
    </source>
</evidence>
<dbReference type="InterPro" id="IPR049551">
    <property type="entry name" value="PKS_DH_C"/>
</dbReference>
<feature type="domain" description="Ketosynthase family 3 (KS3)" evidence="7">
    <location>
        <begin position="6"/>
        <end position="394"/>
    </location>
</feature>
<dbReference type="InterPro" id="IPR032821">
    <property type="entry name" value="PKS_assoc"/>
</dbReference>
<evidence type="ECO:0000256" key="5">
    <source>
        <dbReference type="PROSITE-ProRule" id="PRU01363"/>
    </source>
</evidence>
<dbReference type="SUPFAM" id="SSF55048">
    <property type="entry name" value="Probable ACP-binding domain of malonyl-CoA ACP transacylase"/>
    <property type="match status" value="1"/>
</dbReference>
<dbReference type="Gene3D" id="3.40.47.10">
    <property type="match status" value="2"/>
</dbReference>
<evidence type="ECO:0000256" key="3">
    <source>
        <dbReference type="ARBA" id="ARBA00022553"/>
    </source>
</evidence>
<name>D3BSJ8_HETP5</name>
<dbReference type="InterPro" id="IPR036736">
    <property type="entry name" value="ACP-like_sf"/>
</dbReference>
<dbReference type="InterPro" id="IPR057326">
    <property type="entry name" value="KR_dom"/>
</dbReference>
<dbReference type="Pfam" id="PF21089">
    <property type="entry name" value="PKS_DH_N"/>
    <property type="match status" value="1"/>
</dbReference>
<dbReference type="PANTHER" id="PTHR45681:SF6">
    <property type="entry name" value="POLYKETIDE SYNTHASE 37"/>
    <property type="match status" value="1"/>
</dbReference>
<dbReference type="PROSITE" id="PS52004">
    <property type="entry name" value="KS3_2"/>
    <property type="match status" value="1"/>
</dbReference>
<dbReference type="Pfam" id="PF08240">
    <property type="entry name" value="ADH_N"/>
    <property type="match status" value="1"/>
</dbReference>
<dbReference type="Gene3D" id="3.40.366.10">
    <property type="entry name" value="Malonyl-Coenzyme A Acyl Carrier Protein, domain 2"/>
    <property type="match status" value="1"/>
</dbReference>
<sequence>MDYHWDEDIAIVGIGLRLPGECFSANQLWEKLSNSFDGIVKVPSDRWSHSFYENGVIGTKNAGMLPLDEWKKFDPLFFGISPKDCAAIDPQERMMLTLTYEALEDAQIPLAQVRGTKTGVFVGVSNIDFRVMTERQSTIDSRPTLLNDIYSYGMIANRVSFCYDFRGPSVGLDSACSSSLFAADQACQSLLSGSSDMVVCGGINALFDPDTSAGYSCLGVINDYCRSFDADGKGFVRSEGGAAVILKRLSDAERLGNRIYAVIKSRSSNSDGHYNKHTMSTPSAASQADNIKLALARADIAASQIYYVEAHATGTVIPFGEWNIKVVTTTEDLPTDQTILMGVNSFGIGGTNCHMILQEYKKKATNQQQQQQNNILNVNYLIPISGNSLLSLDNYIGCLMDKENEYQNKLPFNEFVMNQCLSKSYHSHRKVFIASDWNDFIEQKSTVQSQLPPMAAMSNEQRSSSGKKVIYVMCGQGPQWNQMGMQLYHSDQHYKSNVDRIDSLFSKYTGYSIIGRLNDIPSESNDIHHPILAQPSLFIFQVSLVELYKKWGINPSIVLGHSFGDITACYISGLVSLEDAVKIVYYRSIYQNETIGSGRMLVVGMNENDYQSQYLNRFPTLEIACYNSPNSIVLTGNEILLDELSSLLKSNGTFNTFLRSPCSFHSHSQDTIKDKLHQSLSDIDIDGNSKITIPWYSTLTSEKQSSINSEYIFENIRKPVLFRQTLETLVRDIGNESSLANDYIFLEIAPHPTLSNLITQNIPTAKVVNPLVRNKDESIYFLASIASLHCLGVTVNFQCQFTRQQILDTQWKDRTSILPRYQWDSEMFWYETSLSKFKRLNGPSTTLLGTPSVYNGQQSYHSDIDIKRAPFRYLQDHCVKDKPLFPGAGYIDCIIEALRTNKMDINICNLQFLNPVFLNGDNRSSQHNNLQFQRMQTTIDKLYANDYQIQFFNKNGECHDDSLQWNKSAQARVSLSTPRSPKSIDLIQLSEKCDLTKMTSDELYERAARVGLNYGPAFKCIKSMLVGDKSTLATISINNNYNNNYPKNIINAIILDNCAHGLIGLLEERRQFIFKSIEDMTINYQLLEQIEQSPPTEMLLASTLTHTDAFNYSGRCSLALPNGQVLLEIGKYTISTQDRLKRKTIKYPSNELYETFLTPKESSFPEISSVQLAPLPRESFDCQAILSTTPEAIRFLCHSMMNLIPGFNLHDALNQSIEQSIVSFNIQQSRSNGLLFKRCIEMLREYRDSLTTYSISSEYLDQLHLKYPTLVNRELEVMKTAADKALSPKKQRKTIKLLEIGGGTGSLTHVLISELDRVLANQNYVQIYYTFTDVSPFFVTPMKEYYSNVSFQSKNNLHIKFKTLDLEQDCLKQRYLPGSYDMILMSFVIHVVPNIKQTLNNIQKIMAPHGWLLFIEPNYKVPLIDISFGGFSQIWSFNDDIRDHYSLRPMEWMNILSKDIGFKNTRVIGPNDSNGYQLSCESGLSYIVLSQRTAIKELDIYSYLSTPNTTTTTLIVGNKVQEYQQVLENNSFTTVKCNEIEQSTCQLLKSSNIIFLPAGEQQTYQTYQETIFQLSTLLKLFTQQPANQQPNISVITRDCKSSNFFSNSLVGIVRTALNDYQDLKITHIDISASSLGVETLNTIIQLSNNFETLGDNEYYIDCSGNIMVERAFKINKELLATSLAYETDPSLLGCNVNINLEFKLFERDAQLAPNDIEVHVQAVGLNFKDLMFYRRALPQEMITTGDVMHPPIGLELSGIVTRVGSSVSEFKVGEEVFGFCSHSMTSHIIESKDRFIHKPSSISFAEAASLPITYGTVYHSLMNICQFDPDNDTVLIHSATGGVGIAALNILRWLNCKRVYATAGSIEKIEYLKSNYSDILIDVFLSTTTEFAQLIKEKCDGVDVLLNTLSVDFMTSNFKALRPYGRIADLSLTHVYNKEIIDYGSFNGDHGYHAVNFQSICDNRTKYTNGMLRKIVEAIHSNQLELPPIQSFSALNVKQAVESMKNRTHIGKFVVDCSDLSRDILKPLIEYRSASPTPKFNFKVNLSNSILVTGQKGISLELIKFLTKHSSAKDIIVLSKSTLKYRLEKLINLSTSPKIHFYQTDVSNKEELESTMSTIIEKYPPIETVFHLAAIFEDQTLTDLTFENIKKIHDPKVLGAVNLHETTIAHNIPVKQFVVFSSISSFNGSTAQPSYNSSNLVVDSLCNFRNEQLELCSKSIRFGPLLGEGRVSDSVGIIEFFLSRGMESLPVSKFLGGLEAILSQYTYSNVIVGDIATSKIYDYHPQIRPKIEHLIEGETGTKTKVDQSRDTEDIVTSTLASLLSISPSKLSADTQLMDFGVDSLMTIQVKSFFDQQFDKELFNITSIPTMTINQIVSKIKSKQNTIPPKNTTTKNVLLNINKLQINLKV</sequence>
<dbReference type="InParanoid" id="D3BSJ8"/>
<proteinExistence type="predicted"/>
<evidence type="ECO:0000259" key="8">
    <source>
        <dbReference type="PROSITE" id="PS52019"/>
    </source>
</evidence>
<dbReference type="PANTHER" id="PTHR45681">
    <property type="entry name" value="POLYKETIDE SYNTHASE 44-RELATED"/>
    <property type="match status" value="1"/>
</dbReference>
<dbReference type="Gene3D" id="3.90.180.10">
    <property type="entry name" value="Medium-chain alcohol dehydrogenases, catalytic domain"/>
    <property type="match status" value="1"/>
</dbReference>
<keyword evidence="3" id="KW-0597">Phosphoprotein</keyword>
<gene>
    <name evidence="9" type="primary">pks14</name>
    <name evidence="9" type="ORF">PPL_10967</name>
</gene>
<dbReference type="InterPro" id="IPR029063">
    <property type="entry name" value="SAM-dependent_MTases_sf"/>
</dbReference>
<feature type="active site" description="Proton donor; for dehydratase activity" evidence="5">
    <location>
        <position position="1056"/>
    </location>
</feature>
<keyword evidence="2" id="KW-0596">Phosphopantetheine</keyword>
<evidence type="ECO:0000259" key="6">
    <source>
        <dbReference type="PROSITE" id="PS50075"/>
    </source>
</evidence>
<evidence type="ECO:0000256" key="1">
    <source>
        <dbReference type="ARBA" id="ARBA00001957"/>
    </source>
</evidence>
<dbReference type="EMBL" id="ADBJ01000054">
    <property type="protein sequence ID" value="EFA75463.1"/>
    <property type="molecule type" value="Genomic_DNA"/>
</dbReference>
<dbReference type="Pfam" id="PF00109">
    <property type="entry name" value="ketoacyl-synt"/>
    <property type="match status" value="1"/>
</dbReference>
<dbReference type="InterPro" id="IPR013968">
    <property type="entry name" value="PKS_KR"/>
</dbReference>
<dbReference type="GO" id="GO:0016491">
    <property type="term" value="F:oxidoreductase activity"/>
    <property type="evidence" value="ECO:0007669"/>
    <property type="project" value="InterPro"/>
</dbReference>
<dbReference type="SUPFAM" id="SSF47336">
    <property type="entry name" value="ACP-like"/>
    <property type="match status" value="1"/>
</dbReference>
<evidence type="ECO:0000313" key="10">
    <source>
        <dbReference type="Proteomes" id="UP000001396"/>
    </source>
</evidence>
<dbReference type="CDD" id="cd02440">
    <property type="entry name" value="AdoMet_MTases"/>
    <property type="match status" value="1"/>
</dbReference>
<dbReference type="InterPro" id="IPR011032">
    <property type="entry name" value="GroES-like_sf"/>
</dbReference>
<dbReference type="SMART" id="SM00822">
    <property type="entry name" value="PKS_KR"/>
    <property type="match status" value="1"/>
</dbReference>
<dbReference type="InterPro" id="IPR014043">
    <property type="entry name" value="Acyl_transferase_dom"/>
</dbReference>
<feature type="domain" description="PKS/mFAS DH" evidence="8">
    <location>
        <begin position="845"/>
        <end position="1143"/>
    </location>
</feature>
<dbReference type="SMART" id="SM00827">
    <property type="entry name" value="PKS_AT"/>
    <property type="match status" value="1"/>
</dbReference>
<dbReference type="CDD" id="cd05195">
    <property type="entry name" value="enoyl_red"/>
    <property type="match status" value="1"/>
</dbReference>
<dbReference type="Gene3D" id="3.40.50.720">
    <property type="entry name" value="NAD(P)-binding Rossmann-like Domain"/>
    <property type="match status" value="2"/>
</dbReference>
<dbReference type="PROSITE" id="PS50075">
    <property type="entry name" value="CARRIER"/>
    <property type="match status" value="1"/>
</dbReference>
<dbReference type="SUPFAM" id="SSF53901">
    <property type="entry name" value="Thiolase-like"/>
    <property type="match status" value="1"/>
</dbReference>
<dbReference type="InterPro" id="IPR049900">
    <property type="entry name" value="PKS_mFAS_DH"/>
</dbReference>
<dbReference type="InterPro" id="IPR036291">
    <property type="entry name" value="NAD(P)-bd_dom_sf"/>
</dbReference>
<dbReference type="GeneID" id="31366436"/>
<dbReference type="PROSITE" id="PS52019">
    <property type="entry name" value="PKS_MFAS_DH"/>
    <property type="match status" value="1"/>
</dbReference>
<dbReference type="InterPro" id="IPR020841">
    <property type="entry name" value="PKS_Beta-ketoAc_synthase_dom"/>
</dbReference>
<dbReference type="InterPro" id="IPR009081">
    <property type="entry name" value="PP-bd_ACP"/>
</dbReference>
<dbReference type="InterPro" id="IPR016036">
    <property type="entry name" value="Malonyl_transacylase_ACP-bd"/>
</dbReference>
<dbReference type="Gene3D" id="3.10.129.110">
    <property type="entry name" value="Polyketide synthase dehydratase"/>
    <property type="match status" value="1"/>
</dbReference>
<accession>D3BSJ8</accession>
<dbReference type="SUPFAM" id="SSF51735">
    <property type="entry name" value="NAD(P)-binding Rossmann-fold domains"/>
    <property type="match status" value="2"/>
</dbReference>
<evidence type="ECO:0000256" key="2">
    <source>
        <dbReference type="ARBA" id="ARBA00022450"/>
    </source>
</evidence>
<dbReference type="Pfam" id="PF00698">
    <property type="entry name" value="Acyl_transf_1"/>
    <property type="match status" value="1"/>
</dbReference>
<protein>
    <submittedName>
        <fullName evidence="9">Putative polyketide synthase</fullName>
    </submittedName>
</protein>
<dbReference type="InterPro" id="IPR001227">
    <property type="entry name" value="Ac_transferase_dom_sf"/>
</dbReference>
<dbReference type="Gene3D" id="3.30.70.3290">
    <property type="match status" value="1"/>
</dbReference>
<dbReference type="Pfam" id="PF08242">
    <property type="entry name" value="Methyltransf_12"/>
    <property type="match status" value="1"/>
</dbReference>
<evidence type="ECO:0000259" key="7">
    <source>
        <dbReference type="PROSITE" id="PS52004"/>
    </source>
</evidence>
<reference evidence="9 10" key="1">
    <citation type="journal article" date="2011" name="Genome Res.">
        <title>Phylogeny-wide analysis of social amoeba genomes highlights ancient origins for complex intercellular communication.</title>
        <authorList>
            <person name="Heidel A.J."/>
            <person name="Lawal H.M."/>
            <person name="Felder M."/>
            <person name="Schilde C."/>
            <person name="Helps N.R."/>
            <person name="Tunggal B."/>
            <person name="Rivero F."/>
            <person name="John U."/>
            <person name="Schleicher M."/>
            <person name="Eichinger L."/>
            <person name="Platzer M."/>
            <person name="Noegel A.A."/>
            <person name="Schaap P."/>
            <person name="Gloeckner G."/>
        </authorList>
    </citation>
    <scope>NUCLEOTIDE SEQUENCE [LARGE SCALE GENOMIC DNA]</scope>
    <source>
        <strain evidence="10">ATCC 26659 / Pp 5 / PN500</strain>
    </source>
</reference>
<comment type="caution">
    <text evidence="9">The sequence shown here is derived from an EMBL/GenBank/DDBJ whole genome shotgun (WGS) entry which is preliminary data.</text>
</comment>
<feature type="region of interest" description="N-terminal hotdog fold" evidence="5">
    <location>
        <begin position="845"/>
        <end position="980"/>
    </location>
</feature>
<feature type="domain" description="Carrier" evidence="6">
    <location>
        <begin position="2306"/>
        <end position="2383"/>
    </location>
</feature>
<dbReference type="Pfam" id="PF08659">
    <property type="entry name" value="KR"/>
    <property type="match status" value="1"/>
</dbReference>
<dbReference type="Pfam" id="PF14765">
    <property type="entry name" value="PS-DH"/>
    <property type="match status" value="1"/>
</dbReference>
<organism evidence="9 10">
    <name type="scientific">Heterostelium pallidum (strain ATCC 26659 / Pp 5 / PN500)</name>
    <name type="common">Cellular slime mold</name>
    <name type="synonym">Polysphondylium pallidum</name>
    <dbReference type="NCBI Taxonomy" id="670386"/>
    <lineage>
        <taxon>Eukaryota</taxon>
        <taxon>Amoebozoa</taxon>
        <taxon>Evosea</taxon>
        <taxon>Eumycetozoa</taxon>
        <taxon>Dictyostelia</taxon>
        <taxon>Acytosteliales</taxon>
        <taxon>Acytosteliaceae</taxon>
        <taxon>Heterostelium</taxon>
    </lineage>
</organism>
<keyword evidence="10" id="KW-1185">Reference proteome</keyword>
<dbReference type="InterPro" id="IPR020807">
    <property type="entry name" value="PKS_DH"/>
</dbReference>
<dbReference type="SUPFAM" id="SSF53335">
    <property type="entry name" value="S-adenosyl-L-methionine-dependent methyltransferases"/>
    <property type="match status" value="1"/>
</dbReference>
<dbReference type="STRING" id="670386.D3BSJ8"/>
<dbReference type="InterPro" id="IPR049552">
    <property type="entry name" value="PKS_DH_N"/>
</dbReference>
<feature type="region of interest" description="C-terminal hotdog fold" evidence="5">
    <location>
        <begin position="994"/>
        <end position="1143"/>
    </location>
</feature>
<dbReference type="Gene3D" id="3.40.50.150">
    <property type="entry name" value="Vaccinia Virus protein VP39"/>
    <property type="match status" value="1"/>
</dbReference>
<comment type="cofactor">
    <cofactor evidence="1">
        <name>pantetheine 4'-phosphate</name>
        <dbReference type="ChEBI" id="CHEBI:47942"/>
    </cofactor>
</comment>
<keyword evidence="4" id="KW-0808">Transferase</keyword>
<dbReference type="InterPro" id="IPR014031">
    <property type="entry name" value="Ketoacyl_synth_C"/>
</dbReference>
<dbReference type="Proteomes" id="UP000001396">
    <property type="component" value="Unassembled WGS sequence"/>
</dbReference>
<dbReference type="Pfam" id="PF23297">
    <property type="entry name" value="ACP_SdgA_C"/>
    <property type="match status" value="1"/>
</dbReference>
<dbReference type="GO" id="GO:0016746">
    <property type="term" value="F:acyltransferase activity"/>
    <property type="evidence" value="ECO:0007669"/>
    <property type="project" value="InterPro"/>
</dbReference>
<dbReference type="InterPro" id="IPR050444">
    <property type="entry name" value="Polyketide_Synthase"/>
</dbReference>
<dbReference type="CDD" id="cd00833">
    <property type="entry name" value="PKS"/>
    <property type="match status" value="1"/>
</dbReference>
<dbReference type="Gene3D" id="1.10.1200.10">
    <property type="entry name" value="ACP-like"/>
    <property type="match status" value="1"/>
</dbReference>
<dbReference type="Pfam" id="PF16197">
    <property type="entry name" value="KAsynt_C_assoc"/>
    <property type="match status" value="1"/>
</dbReference>
<evidence type="ECO:0000313" key="9">
    <source>
        <dbReference type="EMBL" id="EFA75463.1"/>
    </source>
</evidence>
<dbReference type="InterPro" id="IPR013154">
    <property type="entry name" value="ADH-like_N"/>
</dbReference>
<dbReference type="InterPro" id="IPR042104">
    <property type="entry name" value="PKS_dehydratase_sf"/>
</dbReference>